<dbReference type="EMBL" id="VBOT01000018">
    <property type="protein sequence ID" value="TMQ53385.1"/>
    <property type="molecule type" value="Genomic_DNA"/>
</dbReference>
<dbReference type="Proteomes" id="UP000320184">
    <property type="component" value="Unassembled WGS sequence"/>
</dbReference>
<sequence>MDLMANALAVTLTLAQPAPARSGPTMAREDTMHTEVPEVLVAAPRVTLDEILDRVARGEARRESLLTDQTFTATFRIVRGGTEKTEPALMVETIARVYKKRPDHVRSVLLKHWEDKPDKGESVEISFRPDMGERIVNFAFRPSARRDFRYHIVGRDVAGNHLIYRLAFEPRSPLDLSLPSGQVWIETNDFVIVRQEVSYERSPLPLFIKGIDHMVIERQRVQDFWVLKRVLMRARTTVPLPRLGRSFDISLLFDQYAINSGLDESLFVKASGRR</sequence>
<gene>
    <name evidence="1" type="ORF">E6K73_01365</name>
</gene>
<proteinExistence type="predicted"/>
<comment type="caution">
    <text evidence="1">The sequence shown here is derived from an EMBL/GenBank/DDBJ whole genome shotgun (WGS) entry which is preliminary data.</text>
</comment>
<organism evidence="1 2">
    <name type="scientific">Eiseniibacteriota bacterium</name>
    <dbReference type="NCBI Taxonomy" id="2212470"/>
    <lineage>
        <taxon>Bacteria</taxon>
        <taxon>Candidatus Eiseniibacteriota</taxon>
    </lineage>
</organism>
<protein>
    <submittedName>
        <fullName evidence="1">Outer membrane lipoprotein-sorting protein</fullName>
    </submittedName>
</protein>
<keyword evidence="1" id="KW-0449">Lipoprotein</keyword>
<name>A0A538SPU8_UNCEI</name>
<evidence type="ECO:0000313" key="1">
    <source>
        <dbReference type="EMBL" id="TMQ53385.1"/>
    </source>
</evidence>
<dbReference type="AlphaFoldDB" id="A0A538SPU8"/>
<evidence type="ECO:0000313" key="2">
    <source>
        <dbReference type="Proteomes" id="UP000320184"/>
    </source>
</evidence>
<reference evidence="1 2" key="1">
    <citation type="journal article" date="2019" name="Nat. Microbiol.">
        <title>Mediterranean grassland soil C-N compound turnover is dependent on rainfall and depth, and is mediated by genomically divergent microorganisms.</title>
        <authorList>
            <person name="Diamond S."/>
            <person name="Andeer P.F."/>
            <person name="Li Z."/>
            <person name="Crits-Christoph A."/>
            <person name="Burstein D."/>
            <person name="Anantharaman K."/>
            <person name="Lane K.R."/>
            <person name="Thomas B.C."/>
            <person name="Pan C."/>
            <person name="Northen T.R."/>
            <person name="Banfield J.F."/>
        </authorList>
    </citation>
    <scope>NUCLEOTIDE SEQUENCE [LARGE SCALE GENOMIC DNA]</scope>
    <source>
        <strain evidence="1">WS_3</strain>
    </source>
</reference>
<accession>A0A538SPU8</accession>